<dbReference type="AlphaFoldDB" id="A0A3B0NYZ7"/>
<gene>
    <name evidence="2" type="ORF">NCTC10135_00489</name>
</gene>
<reference evidence="3" key="1">
    <citation type="submission" date="2018-06" db="EMBL/GenBank/DDBJ databases">
        <authorList>
            <consortium name="Pathogen Informatics"/>
        </authorList>
    </citation>
    <scope>NUCLEOTIDE SEQUENCE [LARGE SCALE GENOMIC DNA]</scope>
    <source>
        <strain evidence="3">NCTC10135</strain>
    </source>
</reference>
<accession>A0A3B0NYZ7</accession>
<organism evidence="2 3">
    <name type="scientific">Metamycoplasma alkalescens</name>
    <dbReference type="NCBI Taxonomy" id="45363"/>
    <lineage>
        <taxon>Bacteria</taxon>
        <taxon>Bacillati</taxon>
        <taxon>Mycoplasmatota</taxon>
        <taxon>Mycoplasmoidales</taxon>
        <taxon>Metamycoplasmataceae</taxon>
        <taxon>Metamycoplasma</taxon>
    </lineage>
</organism>
<name>A0A3B0NYZ7_9BACT</name>
<feature type="region of interest" description="Disordered" evidence="1">
    <location>
        <begin position="1"/>
        <end position="40"/>
    </location>
</feature>
<feature type="non-terminal residue" evidence="2">
    <location>
        <position position="40"/>
    </location>
</feature>
<dbReference type="KEGG" id="mala:NCTC10135_00489"/>
<evidence type="ECO:0000256" key="1">
    <source>
        <dbReference type="SAM" id="MobiDB-lite"/>
    </source>
</evidence>
<sequence length="40" mass="4905">MNINEIRYESEEYIEDSKTSDDNQSKNKEEKDSSQEKNYW</sequence>
<dbReference type="Proteomes" id="UP000259864">
    <property type="component" value="Chromosome 1"/>
</dbReference>
<evidence type="ECO:0000313" key="2">
    <source>
        <dbReference type="EMBL" id="SYV89982.1"/>
    </source>
</evidence>
<protein>
    <submittedName>
        <fullName evidence="2">Uncharacterized protein</fullName>
    </submittedName>
</protein>
<evidence type="ECO:0000313" key="3">
    <source>
        <dbReference type="Proteomes" id="UP000259864"/>
    </source>
</evidence>
<dbReference type="EMBL" id="LS991949">
    <property type="protein sequence ID" value="SYV89982.1"/>
    <property type="molecule type" value="Genomic_DNA"/>
</dbReference>
<proteinExistence type="predicted"/>